<dbReference type="InterPro" id="IPR020904">
    <property type="entry name" value="Sc_DH/Rdtase_CS"/>
</dbReference>
<evidence type="ECO:0000313" key="4">
    <source>
        <dbReference type="Proteomes" id="UP000003835"/>
    </source>
</evidence>
<organism evidence="3 4">
    <name type="scientific">Coleofasciculus chthonoplastes PCC 7420</name>
    <dbReference type="NCBI Taxonomy" id="118168"/>
    <lineage>
        <taxon>Bacteria</taxon>
        <taxon>Bacillati</taxon>
        <taxon>Cyanobacteriota</taxon>
        <taxon>Cyanophyceae</taxon>
        <taxon>Coleofasciculales</taxon>
        <taxon>Coleofasciculaceae</taxon>
        <taxon>Coleofasciculus</taxon>
    </lineage>
</organism>
<dbReference type="OrthoDB" id="9808814at2"/>
<proteinExistence type="inferred from homology"/>
<evidence type="ECO:0000256" key="2">
    <source>
        <dbReference type="ARBA" id="ARBA00023002"/>
    </source>
</evidence>
<dbReference type="PANTHER" id="PTHR44196:SF1">
    <property type="entry name" value="DEHYDROGENASE_REDUCTASE SDR FAMILY MEMBER 7B"/>
    <property type="match status" value="1"/>
</dbReference>
<dbReference type="CDD" id="cd05233">
    <property type="entry name" value="SDR_c"/>
    <property type="match status" value="1"/>
</dbReference>
<dbReference type="STRING" id="118168.MC7420_6680"/>
<keyword evidence="2" id="KW-0560">Oxidoreductase</keyword>
<dbReference type="EMBL" id="DS989856">
    <property type="protein sequence ID" value="EDX73632.1"/>
    <property type="molecule type" value="Genomic_DNA"/>
</dbReference>
<name>B4VWC9_9CYAN</name>
<dbReference type="Proteomes" id="UP000003835">
    <property type="component" value="Unassembled WGS sequence"/>
</dbReference>
<dbReference type="InterPro" id="IPR002347">
    <property type="entry name" value="SDR_fam"/>
</dbReference>
<sequence>MNKSNIVIIGGSDWLGKSLAHYFAPHAECMVLLARTEEKLRQVQLNVQSYCQTYIVVCDLAEMNQVQLAVKEIQLYLNSVDLILNVAGGSYVGTTYDCQTEDFFFMIDAYVKGQAFLIKSLIPLIRRSKKTVLVNFLADWVNRKSGMEAGNALYTMTKAAMEAFANSLASEEHMNGLQVSNLYLGQIAESENENTIIKDAKGNLDMLMMSDICEFVLNFMHLSSLHVFEATLVTKSPSYARTRLHTNTVNWDIGG</sequence>
<dbReference type="AlphaFoldDB" id="B4VWC9"/>
<dbReference type="SUPFAM" id="SSF51735">
    <property type="entry name" value="NAD(P)-binding Rossmann-fold domains"/>
    <property type="match status" value="1"/>
</dbReference>
<dbReference type="PANTHER" id="PTHR44196">
    <property type="entry name" value="DEHYDROGENASE/REDUCTASE SDR FAMILY MEMBER 7B"/>
    <property type="match status" value="1"/>
</dbReference>
<dbReference type="Gene3D" id="3.40.50.720">
    <property type="entry name" value="NAD(P)-binding Rossmann-like Domain"/>
    <property type="match status" value="1"/>
</dbReference>
<gene>
    <name evidence="3" type="ORF">MC7420_6680</name>
</gene>
<accession>B4VWC9</accession>
<keyword evidence="4" id="KW-1185">Reference proteome</keyword>
<dbReference type="InterPro" id="IPR036291">
    <property type="entry name" value="NAD(P)-bd_dom_sf"/>
</dbReference>
<dbReference type="Pfam" id="PF00106">
    <property type="entry name" value="adh_short"/>
    <property type="match status" value="1"/>
</dbReference>
<dbReference type="PRINTS" id="PR00081">
    <property type="entry name" value="GDHRDH"/>
</dbReference>
<evidence type="ECO:0000313" key="3">
    <source>
        <dbReference type="EMBL" id="EDX73632.1"/>
    </source>
</evidence>
<reference evidence="3 4" key="1">
    <citation type="submission" date="2008-07" db="EMBL/GenBank/DDBJ databases">
        <authorList>
            <person name="Tandeau de Marsac N."/>
            <person name="Ferriera S."/>
            <person name="Johnson J."/>
            <person name="Kravitz S."/>
            <person name="Beeson K."/>
            <person name="Sutton G."/>
            <person name="Rogers Y.-H."/>
            <person name="Friedman R."/>
            <person name="Frazier M."/>
            <person name="Venter J.C."/>
        </authorList>
    </citation>
    <scope>NUCLEOTIDE SEQUENCE [LARGE SCALE GENOMIC DNA]</scope>
    <source>
        <strain evidence="3 4">PCC 7420</strain>
    </source>
</reference>
<comment type="similarity">
    <text evidence="1">Belongs to the short-chain dehydrogenases/reductases (SDR) family.</text>
</comment>
<protein>
    <submittedName>
        <fullName evidence="3">Oxidoreductase, short chain dehydrogenase/reductase family</fullName>
    </submittedName>
</protein>
<evidence type="ECO:0000256" key="1">
    <source>
        <dbReference type="ARBA" id="ARBA00006484"/>
    </source>
</evidence>
<dbReference type="GO" id="GO:0016491">
    <property type="term" value="F:oxidoreductase activity"/>
    <property type="evidence" value="ECO:0007669"/>
    <property type="project" value="UniProtKB-KW"/>
</dbReference>
<dbReference type="PROSITE" id="PS00061">
    <property type="entry name" value="ADH_SHORT"/>
    <property type="match status" value="1"/>
</dbReference>
<dbReference type="RefSeq" id="WP_006102844.1">
    <property type="nucleotide sequence ID" value="NZ_DS989856.1"/>
</dbReference>
<dbReference type="HOGENOM" id="CLU_1088636_0_0_3"/>
<dbReference type="GO" id="GO:0016020">
    <property type="term" value="C:membrane"/>
    <property type="evidence" value="ECO:0007669"/>
    <property type="project" value="TreeGrafter"/>
</dbReference>
<dbReference type="eggNOG" id="COG4221">
    <property type="taxonomic scope" value="Bacteria"/>
</dbReference>